<comment type="function">
    <text evidence="12">This protein is a positive regulator for the phosphate regulon. Transcription of this operon is positively regulated by PhoB and PhoR when phosphate is limited.</text>
</comment>
<keyword evidence="5 13" id="KW-0597">Phosphoprotein</keyword>
<dbReference type="InterPro" id="IPR011879">
    <property type="entry name" value="Sig_transdc_resp-reg_PhoB"/>
</dbReference>
<dbReference type="InterPro" id="IPR011006">
    <property type="entry name" value="CheY-like_superfamily"/>
</dbReference>
<dbReference type="CDD" id="cd17618">
    <property type="entry name" value="REC_OmpR_PhoB"/>
    <property type="match status" value="1"/>
</dbReference>
<dbReference type="FunFam" id="1.10.10.10:FF:000011">
    <property type="entry name" value="Phosphate regulon transcriptional regulator PhoB"/>
    <property type="match status" value="1"/>
</dbReference>
<dbReference type="PANTHER" id="PTHR48111">
    <property type="entry name" value="REGULATOR OF RPOS"/>
    <property type="match status" value="1"/>
</dbReference>
<keyword evidence="11" id="KW-0804">Transcription</keyword>
<evidence type="ECO:0000256" key="5">
    <source>
        <dbReference type="ARBA" id="ARBA00022553"/>
    </source>
</evidence>
<evidence type="ECO:0000256" key="8">
    <source>
        <dbReference type="ARBA" id="ARBA00023015"/>
    </source>
</evidence>
<dbReference type="FunFam" id="3.40.50.2300:FF:000001">
    <property type="entry name" value="DNA-binding response regulator PhoB"/>
    <property type="match status" value="1"/>
</dbReference>
<dbReference type="Gene3D" id="6.10.250.690">
    <property type="match status" value="1"/>
</dbReference>
<evidence type="ECO:0000256" key="14">
    <source>
        <dbReference type="PROSITE-ProRule" id="PRU01091"/>
    </source>
</evidence>
<sequence length="229" mass="26304">MSKRILVVEDEAPIREMLCFVLEQKGYTTVEAEDYDTAVSMLKEPFPDLILLDWMLPGGTGINFIKHLKRDEMTRNIPVVMLTARGEEEDKVKGLEVGADDYITKPFSPKELIARLKAVIRRASPTSTEEAIDVRGLRLDPVSHRVTANDQPLDMGPTEFKMLHFFMTHQERVYSREQLLNHVWGTNVYVEDRTVDVHIRRLRKALEASEHHKLVQTVRGAGYRFSTKA</sequence>
<dbReference type="PROSITE" id="PS50110">
    <property type="entry name" value="RESPONSE_REGULATORY"/>
    <property type="match status" value="1"/>
</dbReference>
<dbReference type="GO" id="GO:0000976">
    <property type="term" value="F:transcription cis-regulatory region binding"/>
    <property type="evidence" value="ECO:0007669"/>
    <property type="project" value="TreeGrafter"/>
</dbReference>
<evidence type="ECO:0000256" key="7">
    <source>
        <dbReference type="ARBA" id="ARBA00023012"/>
    </source>
</evidence>
<dbReference type="GO" id="GO:0006355">
    <property type="term" value="P:regulation of DNA-templated transcription"/>
    <property type="evidence" value="ECO:0007669"/>
    <property type="project" value="InterPro"/>
</dbReference>
<dbReference type="AlphaFoldDB" id="U3B6U6"/>
<dbReference type="GO" id="GO:0005829">
    <property type="term" value="C:cytosol"/>
    <property type="evidence" value="ECO:0007669"/>
    <property type="project" value="TreeGrafter"/>
</dbReference>
<comment type="caution">
    <text evidence="17">The sequence shown here is derived from an EMBL/GenBank/DDBJ whole genome shotgun (WGS) entry which is preliminary data.</text>
</comment>
<proteinExistence type="predicted"/>
<keyword evidence="9 14" id="KW-0238">DNA-binding</keyword>
<keyword evidence="18" id="KW-1185">Reference proteome</keyword>
<dbReference type="SMART" id="SM00862">
    <property type="entry name" value="Trans_reg_C"/>
    <property type="match status" value="1"/>
</dbReference>
<dbReference type="eggNOG" id="COG0745">
    <property type="taxonomic scope" value="Bacteria"/>
</dbReference>
<evidence type="ECO:0000256" key="9">
    <source>
        <dbReference type="ARBA" id="ARBA00023125"/>
    </source>
</evidence>
<organism evidence="17 18">
    <name type="scientific">Vibrio ezurae NBRC 102218</name>
    <dbReference type="NCBI Taxonomy" id="1219080"/>
    <lineage>
        <taxon>Bacteria</taxon>
        <taxon>Pseudomonadati</taxon>
        <taxon>Pseudomonadota</taxon>
        <taxon>Gammaproteobacteria</taxon>
        <taxon>Vibrionales</taxon>
        <taxon>Vibrionaceae</taxon>
        <taxon>Vibrio</taxon>
    </lineage>
</organism>
<keyword evidence="6" id="KW-0592">Phosphate transport</keyword>
<dbReference type="Gene3D" id="3.40.50.2300">
    <property type="match status" value="1"/>
</dbReference>
<evidence type="ECO:0000256" key="10">
    <source>
        <dbReference type="ARBA" id="ARBA00023159"/>
    </source>
</evidence>
<keyword evidence="8" id="KW-0805">Transcription regulation</keyword>
<dbReference type="CDD" id="cd00383">
    <property type="entry name" value="trans_reg_C"/>
    <property type="match status" value="1"/>
</dbReference>
<evidence type="ECO:0000313" key="17">
    <source>
        <dbReference type="EMBL" id="GAD81152.1"/>
    </source>
</evidence>
<dbReference type="Pfam" id="PF00072">
    <property type="entry name" value="Response_reg"/>
    <property type="match status" value="1"/>
</dbReference>
<keyword evidence="7" id="KW-0902">Two-component regulatory system</keyword>
<protein>
    <recommendedName>
        <fullName evidence="2">Phosphate regulon transcriptional regulatory protein PhoB</fullName>
    </recommendedName>
</protein>
<dbReference type="PANTHER" id="PTHR48111:SF40">
    <property type="entry name" value="PHOSPHATE REGULON TRANSCRIPTIONAL REGULATORY PROTEIN PHOB"/>
    <property type="match status" value="1"/>
</dbReference>
<dbReference type="InterPro" id="IPR036388">
    <property type="entry name" value="WH-like_DNA-bd_sf"/>
</dbReference>
<dbReference type="Proteomes" id="UP000016562">
    <property type="component" value="Unassembled WGS sequence"/>
</dbReference>
<dbReference type="Gene3D" id="1.10.10.10">
    <property type="entry name" value="Winged helix-like DNA-binding domain superfamily/Winged helix DNA-binding domain"/>
    <property type="match status" value="1"/>
</dbReference>
<evidence type="ECO:0000256" key="12">
    <source>
        <dbReference type="ARBA" id="ARBA00024735"/>
    </source>
</evidence>
<evidence type="ECO:0000256" key="1">
    <source>
        <dbReference type="ARBA" id="ARBA00004496"/>
    </source>
</evidence>
<dbReference type="NCBIfam" id="TIGR02154">
    <property type="entry name" value="PhoB"/>
    <property type="match status" value="1"/>
</dbReference>
<evidence type="ECO:0000313" key="18">
    <source>
        <dbReference type="Proteomes" id="UP000016562"/>
    </source>
</evidence>
<keyword evidence="4" id="KW-0963">Cytoplasm</keyword>
<accession>U3B6U6</accession>
<dbReference type="InterPro" id="IPR001867">
    <property type="entry name" value="OmpR/PhoB-type_DNA-bd"/>
</dbReference>
<feature type="DNA-binding region" description="OmpR/PhoB-type" evidence="14">
    <location>
        <begin position="129"/>
        <end position="227"/>
    </location>
</feature>
<evidence type="ECO:0000256" key="4">
    <source>
        <dbReference type="ARBA" id="ARBA00022490"/>
    </source>
</evidence>
<dbReference type="GO" id="GO:0000156">
    <property type="term" value="F:phosphorelay response regulator activity"/>
    <property type="evidence" value="ECO:0007669"/>
    <property type="project" value="InterPro"/>
</dbReference>
<dbReference type="RefSeq" id="WP_021714849.1">
    <property type="nucleotide sequence ID" value="NZ_BATM01000052.1"/>
</dbReference>
<dbReference type="SMART" id="SM00448">
    <property type="entry name" value="REC"/>
    <property type="match status" value="1"/>
</dbReference>
<dbReference type="PROSITE" id="PS51755">
    <property type="entry name" value="OMPR_PHOB"/>
    <property type="match status" value="1"/>
</dbReference>
<feature type="domain" description="Response regulatory" evidence="15">
    <location>
        <begin position="4"/>
        <end position="120"/>
    </location>
</feature>
<keyword evidence="10" id="KW-0010">Activator</keyword>
<dbReference type="InterPro" id="IPR001789">
    <property type="entry name" value="Sig_transdc_resp-reg_receiver"/>
</dbReference>
<evidence type="ECO:0000259" key="15">
    <source>
        <dbReference type="PROSITE" id="PS50110"/>
    </source>
</evidence>
<dbReference type="InterPro" id="IPR039420">
    <property type="entry name" value="WalR-like"/>
</dbReference>
<evidence type="ECO:0000256" key="6">
    <source>
        <dbReference type="ARBA" id="ARBA00022592"/>
    </source>
</evidence>
<evidence type="ECO:0000259" key="16">
    <source>
        <dbReference type="PROSITE" id="PS51755"/>
    </source>
</evidence>
<evidence type="ECO:0000256" key="11">
    <source>
        <dbReference type="ARBA" id="ARBA00023163"/>
    </source>
</evidence>
<dbReference type="EMBL" id="BATM01000052">
    <property type="protein sequence ID" value="GAD81152.1"/>
    <property type="molecule type" value="Genomic_DNA"/>
</dbReference>
<dbReference type="GO" id="GO:0006817">
    <property type="term" value="P:phosphate ion transport"/>
    <property type="evidence" value="ECO:0007669"/>
    <property type="project" value="UniProtKB-KW"/>
</dbReference>
<evidence type="ECO:0000256" key="2">
    <source>
        <dbReference type="ARBA" id="ARBA00013332"/>
    </source>
</evidence>
<feature type="modified residue" description="4-aspartylphosphate" evidence="13">
    <location>
        <position position="53"/>
    </location>
</feature>
<dbReference type="GO" id="GO:0032993">
    <property type="term" value="C:protein-DNA complex"/>
    <property type="evidence" value="ECO:0007669"/>
    <property type="project" value="TreeGrafter"/>
</dbReference>
<comment type="subcellular location">
    <subcellularLocation>
        <location evidence="1">Cytoplasm</location>
    </subcellularLocation>
</comment>
<reference evidence="17 18" key="1">
    <citation type="submission" date="2013-09" db="EMBL/GenBank/DDBJ databases">
        <title>Whole genome shotgun sequence of Vibrio ezurae NBRC 102218.</title>
        <authorList>
            <person name="Yoshida I."/>
            <person name="Hosoyama A."/>
            <person name="Numata M."/>
            <person name="Hashimoto M."/>
            <person name="Hosoyama Y."/>
            <person name="Tsuchikane K."/>
            <person name="Noguchi M."/>
            <person name="Hirakata S."/>
            <person name="Ichikawa N."/>
            <person name="Ohji S."/>
            <person name="Yamazoe A."/>
            <person name="Fujita N."/>
        </authorList>
    </citation>
    <scope>NUCLEOTIDE SEQUENCE [LARGE SCALE GENOMIC DNA]</scope>
    <source>
        <strain evidence="17 18">NBRC 102218</strain>
    </source>
</reference>
<keyword evidence="3" id="KW-0813">Transport</keyword>
<dbReference type="STRING" id="1219080.VEZ01S_52_00100"/>
<dbReference type="Pfam" id="PF00486">
    <property type="entry name" value="Trans_reg_C"/>
    <property type="match status" value="1"/>
</dbReference>
<evidence type="ECO:0000256" key="3">
    <source>
        <dbReference type="ARBA" id="ARBA00022448"/>
    </source>
</evidence>
<name>U3B6U6_9VIBR</name>
<feature type="domain" description="OmpR/PhoB-type" evidence="16">
    <location>
        <begin position="129"/>
        <end position="227"/>
    </location>
</feature>
<evidence type="ECO:0000256" key="13">
    <source>
        <dbReference type="PROSITE-ProRule" id="PRU00169"/>
    </source>
</evidence>
<gene>
    <name evidence="17" type="primary">phoB</name>
    <name evidence="17" type="ORF">VEZ01S_52_00100</name>
</gene>
<dbReference type="OrthoDB" id="9802426at2"/>
<dbReference type="SUPFAM" id="SSF52172">
    <property type="entry name" value="CheY-like"/>
    <property type="match status" value="1"/>
</dbReference>